<reference evidence="12" key="1">
    <citation type="submission" date="2022-10" db="EMBL/GenBank/DDBJ databases">
        <title>Genome assembly of Pristionchus species.</title>
        <authorList>
            <person name="Yoshida K."/>
            <person name="Sommer R.J."/>
        </authorList>
    </citation>
    <scope>NUCLEOTIDE SEQUENCE [LARGE SCALE GENOMIC DNA]</scope>
    <source>
        <strain evidence="12">RS5460</strain>
    </source>
</reference>
<evidence type="ECO:0000256" key="1">
    <source>
        <dbReference type="ARBA" id="ARBA00004167"/>
    </source>
</evidence>
<dbReference type="Proteomes" id="UP001328107">
    <property type="component" value="Unassembled WGS sequence"/>
</dbReference>
<organism evidence="11 12">
    <name type="scientific">Pristionchus mayeri</name>
    <dbReference type="NCBI Taxonomy" id="1317129"/>
    <lineage>
        <taxon>Eukaryota</taxon>
        <taxon>Metazoa</taxon>
        <taxon>Ecdysozoa</taxon>
        <taxon>Nematoda</taxon>
        <taxon>Chromadorea</taxon>
        <taxon>Rhabditida</taxon>
        <taxon>Rhabditina</taxon>
        <taxon>Diplogasteromorpha</taxon>
        <taxon>Diplogasteroidea</taxon>
        <taxon>Neodiplogasteridae</taxon>
        <taxon>Pristionchus</taxon>
    </lineage>
</organism>
<dbReference type="InterPro" id="IPR002213">
    <property type="entry name" value="UDP_glucos_trans"/>
</dbReference>
<gene>
    <name evidence="11" type="ORF">PMAYCL1PPCAC_16836</name>
</gene>
<evidence type="ECO:0000256" key="10">
    <source>
        <dbReference type="ARBA" id="ARBA00047475"/>
    </source>
</evidence>
<dbReference type="Gene3D" id="3.40.50.2000">
    <property type="entry name" value="Glycogen Phosphorylase B"/>
    <property type="match status" value="1"/>
</dbReference>
<keyword evidence="4" id="KW-0328">Glycosyltransferase</keyword>
<evidence type="ECO:0000313" key="12">
    <source>
        <dbReference type="Proteomes" id="UP001328107"/>
    </source>
</evidence>
<evidence type="ECO:0000256" key="6">
    <source>
        <dbReference type="ARBA" id="ARBA00022692"/>
    </source>
</evidence>
<accession>A0AAN5CLH0</accession>
<comment type="caution">
    <text evidence="11">The sequence shown here is derived from an EMBL/GenBank/DDBJ whole genome shotgun (WGS) entry which is preliminary data.</text>
</comment>
<evidence type="ECO:0000256" key="4">
    <source>
        <dbReference type="ARBA" id="ARBA00022676"/>
    </source>
</evidence>
<dbReference type="EMBL" id="BTRK01000004">
    <property type="protein sequence ID" value="GMR46641.1"/>
    <property type="molecule type" value="Genomic_DNA"/>
</dbReference>
<keyword evidence="7" id="KW-0732">Signal</keyword>
<dbReference type="GO" id="GO:0016020">
    <property type="term" value="C:membrane"/>
    <property type="evidence" value="ECO:0007669"/>
    <property type="project" value="UniProtKB-SubCell"/>
</dbReference>
<evidence type="ECO:0000256" key="5">
    <source>
        <dbReference type="ARBA" id="ARBA00022679"/>
    </source>
</evidence>
<comment type="similarity">
    <text evidence="2">Belongs to the UDP-glycosyltransferase family.</text>
</comment>
<dbReference type="InterPro" id="IPR050271">
    <property type="entry name" value="UDP-glycosyltransferase"/>
</dbReference>
<feature type="non-terminal residue" evidence="11">
    <location>
        <position position="1"/>
    </location>
</feature>
<dbReference type="EC" id="2.4.1.17" evidence="3"/>
<evidence type="ECO:0000256" key="9">
    <source>
        <dbReference type="ARBA" id="ARBA00023136"/>
    </source>
</evidence>
<evidence type="ECO:0000256" key="2">
    <source>
        <dbReference type="ARBA" id="ARBA00009995"/>
    </source>
</evidence>
<comment type="catalytic activity">
    <reaction evidence="10">
        <text>glucuronate acceptor + UDP-alpha-D-glucuronate = acceptor beta-D-glucuronoside + UDP + H(+)</text>
        <dbReference type="Rhea" id="RHEA:21032"/>
        <dbReference type="ChEBI" id="CHEBI:15378"/>
        <dbReference type="ChEBI" id="CHEBI:58052"/>
        <dbReference type="ChEBI" id="CHEBI:58223"/>
        <dbReference type="ChEBI" id="CHEBI:132367"/>
        <dbReference type="ChEBI" id="CHEBI:132368"/>
        <dbReference type="EC" id="2.4.1.17"/>
    </reaction>
</comment>
<comment type="subcellular location">
    <subcellularLocation>
        <location evidence="1">Membrane</location>
        <topology evidence="1">Single-pass membrane protein</topology>
    </subcellularLocation>
</comment>
<dbReference type="GO" id="GO:0015020">
    <property type="term" value="F:glucuronosyltransferase activity"/>
    <property type="evidence" value="ECO:0007669"/>
    <property type="project" value="UniProtKB-EC"/>
</dbReference>
<dbReference type="SUPFAM" id="SSF53756">
    <property type="entry name" value="UDP-Glycosyltransferase/glycogen phosphorylase"/>
    <property type="match status" value="1"/>
</dbReference>
<name>A0AAN5CLH0_9BILA</name>
<evidence type="ECO:0000313" key="11">
    <source>
        <dbReference type="EMBL" id="GMR46641.1"/>
    </source>
</evidence>
<dbReference type="CDD" id="cd03784">
    <property type="entry name" value="GT1_Gtf-like"/>
    <property type="match status" value="1"/>
</dbReference>
<evidence type="ECO:0000256" key="7">
    <source>
        <dbReference type="ARBA" id="ARBA00022729"/>
    </source>
</evidence>
<keyword evidence="5" id="KW-0808">Transferase</keyword>
<feature type="non-terminal residue" evidence="11">
    <location>
        <position position="181"/>
    </location>
</feature>
<dbReference type="PANTHER" id="PTHR48043:SF23">
    <property type="entry name" value="UDP-GLUCURONOSYLTRANSFERASE"/>
    <property type="match status" value="1"/>
</dbReference>
<dbReference type="PANTHER" id="PTHR48043">
    <property type="entry name" value="EG:EG0003.4 PROTEIN-RELATED"/>
    <property type="match status" value="1"/>
</dbReference>
<evidence type="ECO:0000256" key="8">
    <source>
        <dbReference type="ARBA" id="ARBA00022989"/>
    </source>
</evidence>
<evidence type="ECO:0000256" key="3">
    <source>
        <dbReference type="ARBA" id="ARBA00012544"/>
    </source>
</evidence>
<dbReference type="Pfam" id="PF00201">
    <property type="entry name" value="UDPGT"/>
    <property type="match status" value="1"/>
</dbReference>
<keyword evidence="6" id="KW-0812">Transmembrane</keyword>
<dbReference type="FunFam" id="3.40.50.2000:FF:000038">
    <property type="entry name" value="UDP-GlucuronosylTransferase"/>
    <property type="match status" value="1"/>
</dbReference>
<dbReference type="AlphaFoldDB" id="A0AAN5CLH0"/>
<sequence length="181" mass="20093">QDREVFMEKYGSGFPSFHEISSRSAYVFTNSETLIDFATPSITKVIPLGGLTAKEPKELSEEWQTVLARRDKTVLLSFGTIVKSSDIAIILKNSILETMKSFPNVTFVWKYEKDDDFAKDYAARIDNLVLSKWMPQSDLLAHPKVVAFITHGGAGSTQETASRGVPGIFIPLFGDQPRNSG</sequence>
<protein>
    <recommendedName>
        <fullName evidence="3">glucuronosyltransferase</fullName>
        <ecNumber evidence="3">2.4.1.17</ecNumber>
    </recommendedName>
</protein>
<proteinExistence type="inferred from homology"/>
<keyword evidence="12" id="KW-1185">Reference proteome</keyword>
<keyword evidence="8" id="KW-1133">Transmembrane helix</keyword>
<keyword evidence="9" id="KW-0472">Membrane</keyword>